<feature type="active site" description="Proton donor" evidence="10">
    <location>
        <position position="619"/>
    </location>
</feature>
<evidence type="ECO:0000256" key="10">
    <source>
        <dbReference type="HAMAP-Rule" id="MF_00641"/>
    </source>
</evidence>
<dbReference type="InterPro" id="IPR048355">
    <property type="entry name" value="MS_C"/>
</dbReference>
<keyword evidence="2 10" id="KW-0329">Glyoxylate bypass</keyword>
<gene>
    <name evidence="10" type="primary">glcB</name>
    <name evidence="17" type="ORF">GS617_00975</name>
</gene>
<dbReference type="Proteomes" id="UP000599383">
    <property type="component" value="Unassembled WGS sequence"/>
</dbReference>
<evidence type="ECO:0000259" key="15">
    <source>
        <dbReference type="Pfam" id="PF20658"/>
    </source>
</evidence>
<comment type="catalytic activity">
    <reaction evidence="9 10 12">
        <text>glyoxylate + acetyl-CoA + H2O = (S)-malate + CoA + H(+)</text>
        <dbReference type="Rhea" id="RHEA:18181"/>
        <dbReference type="ChEBI" id="CHEBI:15377"/>
        <dbReference type="ChEBI" id="CHEBI:15378"/>
        <dbReference type="ChEBI" id="CHEBI:15589"/>
        <dbReference type="ChEBI" id="CHEBI:36655"/>
        <dbReference type="ChEBI" id="CHEBI:57287"/>
        <dbReference type="ChEBI" id="CHEBI:57288"/>
        <dbReference type="EC" id="2.3.3.9"/>
    </reaction>
</comment>
<dbReference type="InterPro" id="IPR011076">
    <property type="entry name" value="Malate_synth_sf"/>
</dbReference>
<keyword evidence="6 10" id="KW-0479">Metal-binding</keyword>
<evidence type="ECO:0000259" key="13">
    <source>
        <dbReference type="Pfam" id="PF01274"/>
    </source>
</evidence>
<dbReference type="PANTHER" id="PTHR42739">
    <property type="entry name" value="MALATE SYNTHASE G"/>
    <property type="match status" value="1"/>
</dbReference>
<feature type="binding site" evidence="10">
    <location>
        <position position="447"/>
    </location>
    <ligand>
        <name>Mg(2+)</name>
        <dbReference type="ChEBI" id="CHEBI:18420"/>
    </ligand>
</feature>
<evidence type="ECO:0000256" key="4">
    <source>
        <dbReference type="ARBA" id="ARBA00022532"/>
    </source>
</evidence>
<keyword evidence="5 10" id="KW-0808">Transferase</keyword>
<feature type="binding site" evidence="10">
    <location>
        <position position="419"/>
    </location>
    <ligand>
        <name>Mg(2+)</name>
        <dbReference type="ChEBI" id="CHEBI:18420"/>
    </ligand>
</feature>
<comment type="function">
    <text evidence="10">Involved in the glycolate utilization. Catalyzes the condensation and subsequent hydrolysis of acetyl-coenzyme A (acetyl-CoA) and glyoxylate to form malate and CoA.</text>
</comment>
<evidence type="ECO:0000256" key="3">
    <source>
        <dbReference type="ARBA" id="ARBA00022490"/>
    </source>
</evidence>
<organism evidence="17 18">
    <name type="scientific">Ruegeria atlantica</name>
    <dbReference type="NCBI Taxonomy" id="81569"/>
    <lineage>
        <taxon>Bacteria</taxon>
        <taxon>Pseudomonadati</taxon>
        <taxon>Pseudomonadota</taxon>
        <taxon>Alphaproteobacteria</taxon>
        <taxon>Rhodobacterales</taxon>
        <taxon>Roseobacteraceae</taxon>
        <taxon>Ruegeria</taxon>
    </lineage>
</organism>
<feature type="active site" description="Proton acceptor" evidence="10">
    <location>
        <position position="329"/>
    </location>
</feature>
<keyword evidence="8 10" id="KW-0558">Oxidation</keyword>
<comment type="pathway">
    <text evidence="10 12">Carbohydrate metabolism; glyoxylate cycle; (S)-malate from isocitrate: step 2/2.</text>
</comment>
<evidence type="ECO:0000259" key="14">
    <source>
        <dbReference type="Pfam" id="PF20656"/>
    </source>
</evidence>
<dbReference type="InterPro" id="IPR048357">
    <property type="entry name" value="MSG_insertion"/>
</dbReference>
<evidence type="ECO:0000256" key="8">
    <source>
        <dbReference type="ARBA" id="ARBA00023097"/>
    </source>
</evidence>
<evidence type="ECO:0000256" key="7">
    <source>
        <dbReference type="ARBA" id="ARBA00022842"/>
    </source>
</evidence>
<dbReference type="InterPro" id="IPR046363">
    <property type="entry name" value="MS_N_TIM-barrel_dom"/>
</dbReference>
<evidence type="ECO:0000259" key="16">
    <source>
        <dbReference type="Pfam" id="PF20659"/>
    </source>
</evidence>
<evidence type="ECO:0000313" key="17">
    <source>
        <dbReference type="EMBL" id="NOD28829.1"/>
    </source>
</evidence>
<feature type="binding site" evidence="10">
    <location>
        <begin position="444"/>
        <end position="447"/>
    </location>
    <ligand>
        <name>glyoxylate</name>
        <dbReference type="ChEBI" id="CHEBI:36655"/>
    </ligand>
</feature>
<feature type="modified residue" description="Cysteine sulfenic acid (-SOH)" evidence="10">
    <location>
        <position position="605"/>
    </location>
</feature>
<dbReference type="SUPFAM" id="SSF51645">
    <property type="entry name" value="Malate synthase G"/>
    <property type="match status" value="1"/>
</dbReference>
<comment type="caution">
    <text evidence="17">The sequence shown here is derived from an EMBL/GenBank/DDBJ whole genome shotgun (WGS) entry which is preliminary data.</text>
</comment>
<evidence type="ECO:0000256" key="12">
    <source>
        <dbReference type="RuleBase" id="RU003572"/>
    </source>
</evidence>
<dbReference type="Pfam" id="PF20659">
    <property type="entry name" value="MS_C"/>
    <property type="match status" value="1"/>
</dbReference>
<dbReference type="InterPro" id="IPR048356">
    <property type="entry name" value="MS_N"/>
</dbReference>
<feature type="binding site" evidence="10">
    <location>
        <position position="528"/>
    </location>
    <ligand>
        <name>acetyl-CoA</name>
        <dbReference type="ChEBI" id="CHEBI:57288"/>
    </ligand>
</feature>
<dbReference type="EC" id="2.3.3.9" evidence="10 11"/>
<evidence type="ECO:0000256" key="11">
    <source>
        <dbReference type="NCBIfam" id="TIGR01345"/>
    </source>
</evidence>
<evidence type="ECO:0000256" key="6">
    <source>
        <dbReference type="ARBA" id="ARBA00022723"/>
    </source>
</evidence>
<feature type="binding site" evidence="10">
    <location>
        <position position="329"/>
    </location>
    <ligand>
        <name>glyoxylate</name>
        <dbReference type="ChEBI" id="CHEBI:36655"/>
    </ligand>
</feature>
<protein>
    <recommendedName>
        <fullName evidence="10 11">Malate synthase G</fullName>
        <ecNumber evidence="10 11">2.3.3.9</ecNumber>
    </recommendedName>
</protein>
<feature type="binding site" evidence="10">
    <location>
        <position position="419"/>
    </location>
    <ligand>
        <name>glyoxylate</name>
        <dbReference type="ChEBI" id="CHEBI:36655"/>
    </ligand>
</feature>
<comment type="similarity">
    <text evidence="10 12">Belongs to the malate synthase family. GlcB subfamily.</text>
</comment>
<feature type="domain" description="Malate synthase C-terminal" evidence="16">
    <location>
        <begin position="579"/>
        <end position="661"/>
    </location>
</feature>
<dbReference type="Pfam" id="PF01274">
    <property type="entry name" value="MS_TIM-barrel"/>
    <property type="match status" value="1"/>
</dbReference>
<keyword evidence="7 10" id="KW-0460">Magnesium</keyword>
<comment type="caution">
    <text evidence="10">Lacks conserved residue(s) required for the propagation of feature annotation.</text>
</comment>
<dbReference type="Gene3D" id="1.20.1220.12">
    <property type="entry name" value="Malate synthase, domain III"/>
    <property type="match status" value="1"/>
</dbReference>
<dbReference type="Pfam" id="PF20656">
    <property type="entry name" value="MS_N"/>
    <property type="match status" value="1"/>
</dbReference>
<dbReference type="NCBIfam" id="NF002825">
    <property type="entry name" value="PRK02999.1"/>
    <property type="match status" value="1"/>
</dbReference>
<dbReference type="Pfam" id="PF20658">
    <property type="entry name" value="MSG_insertion"/>
    <property type="match status" value="1"/>
</dbReference>
<comment type="subcellular location">
    <subcellularLocation>
        <location evidence="10 12">Cytoplasm</location>
    </subcellularLocation>
</comment>
<keyword evidence="17" id="KW-0012">Acyltransferase</keyword>
<dbReference type="RefSeq" id="WP_171362509.1">
    <property type="nucleotide sequence ID" value="NZ_WVQY01000001.1"/>
</dbReference>
<dbReference type="PANTHER" id="PTHR42739:SF1">
    <property type="entry name" value="MALATE SYNTHASE G"/>
    <property type="match status" value="1"/>
</dbReference>
<sequence>MTDRQTLSGLQIDPVLAEFIETQALPGTGVSSQKFWAGMARMVNELGPKNRELLAKRAEIQSRIDGWHMSRKGQNTDAAEYEAFLKEIGYLVEEGDEFQIETANVDPEIALTPGPQLVVPITNARFALNAANARWGSLYDALYGTDAMGDLPASGGYDAARGARVIAWAKAFLDDAVPLASGSWADVSELGVTDGALTPALGDPAQFAGFGGSADKPDFVLLKNNGLHIQIMIDPTSNIGATDPAGIADVRLESALSTIMDCEDSVACVDAADKVVAYGNWLGLMKGELTEEVTKGGTTFTRKLAEDLSFTTPSGDQAKLKGRSLMLVRNVGHLMTNPAVLDAEGREIGEGLMDALCTTLIAMHDLKQDGGNSVEGSVYVVKPKMHGPEEVAFSVEIFDMVEDILGLPRNTVKLGIMDEERRTSVNLKECIRAAKSRVAFINTGFLDRTGDEIHTSMEAGPMLPKGDIKNTPWIAAYEDRNVDIGLACGLKGKAQIGKGMWAMPDRMGDMLDAKIGHPMAGATCAWVPSPTAATLHATHYHKVDVLARQDELAAGGARGTLKDLLTIPLLAGRNLSDEEITRELENNAQGILGYVVRWVDQGVGCSKVPDINDVGLMEDRATCRISSQALANWLHHSIVDEAQVMAALQKMAAVVDRQNVDDPNYTPMAPGFDGIAFQAACDLVFKGRVQPSGYTEPVLHARRLELKASQR</sequence>
<evidence type="ECO:0000256" key="2">
    <source>
        <dbReference type="ARBA" id="ARBA00022435"/>
    </source>
</evidence>
<reference evidence="17 18" key="1">
    <citation type="submission" date="2019-12" db="EMBL/GenBank/DDBJ databases">
        <title>Ruegeria JWLKs population differentiation of coral mucus and skeleton niches.</title>
        <authorList>
            <person name="Luo D."/>
        </authorList>
    </citation>
    <scope>NUCLEOTIDE SEQUENCE [LARGE SCALE GENOMIC DNA]</scope>
    <source>
        <strain evidence="17 18">HKCCD6238</strain>
    </source>
</reference>
<evidence type="ECO:0000256" key="5">
    <source>
        <dbReference type="ARBA" id="ARBA00022679"/>
    </source>
</evidence>
<dbReference type="NCBIfam" id="TIGR01345">
    <property type="entry name" value="malate_syn_G"/>
    <property type="match status" value="1"/>
</dbReference>
<feature type="binding site" evidence="10">
    <location>
        <position position="118"/>
    </location>
    <ligand>
        <name>acetyl-CoA</name>
        <dbReference type="ChEBI" id="CHEBI:57288"/>
    </ligand>
</feature>
<keyword evidence="4 10" id="KW-0816">Tricarboxylic acid cycle</keyword>
<dbReference type="InterPro" id="IPR001465">
    <property type="entry name" value="Malate_synthase_TIM"/>
</dbReference>
<evidence type="ECO:0000256" key="9">
    <source>
        <dbReference type="ARBA" id="ARBA00047918"/>
    </source>
</evidence>
<name>A0ABX1W4J1_9RHOB</name>
<dbReference type="HAMAP" id="MF_00641">
    <property type="entry name" value="Malate_synth_G"/>
    <property type="match status" value="1"/>
</dbReference>
<dbReference type="InterPro" id="IPR044856">
    <property type="entry name" value="Malate_synth_C_sf"/>
</dbReference>
<feature type="binding site" evidence="10">
    <location>
        <position position="265"/>
    </location>
    <ligand>
        <name>acetyl-CoA</name>
        <dbReference type="ChEBI" id="CHEBI:57288"/>
    </ligand>
</feature>
<dbReference type="EMBL" id="WVQY01000001">
    <property type="protein sequence ID" value="NOD28829.1"/>
    <property type="molecule type" value="Genomic_DNA"/>
</dbReference>
<comment type="cofactor">
    <cofactor evidence="1 10">
        <name>Mg(2+)</name>
        <dbReference type="ChEBI" id="CHEBI:18420"/>
    </cofactor>
</comment>
<dbReference type="InterPro" id="IPR006253">
    <property type="entry name" value="Malate_synthG"/>
</dbReference>
<keyword evidence="18" id="KW-1185">Reference proteome</keyword>
<comment type="subunit">
    <text evidence="10">Monomer.</text>
</comment>
<evidence type="ECO:0000256" key="1">
    <source>
        <dbReference type="ARBA" id="ARBA00001946"/>
    </source>
</evidence>
<accession>A0ABX1W4J1</accession>
<feature type="binding site" evidence="10">
    <location>
        <position position="302"/>
    </location>
    <ligand>
        <name>acetyl-CoA</name>
        <dbReference type="ChEBI" id="CHEBI:57288"/>
    </ligand>
</feature>
<feature type="binding site" evidence="10">
    <location>
        <begin position="125"/>
        <end position="126"/>
    </location>
    <ligand>
        <name>acetyl-CoA</name>
        <dbReference type="ChEBI" id="CHEBI:57288"/>
    </ligand>
</feature>
<feature type="domain" description="Malate synthase TIM barrel" evidence="13">
    <location>
        <begin position="326"/>
        <end position="566"/>
    </location>
</feature>
<dbReference type="GO" id="GO:0004474">
    <property type="term" value="F:malate synthase activity"/>
    <property type="evidence" value="ECO:0007669"/>
    <property type="project" value="UniProtKB-EC"/>
</dbReference>
<feature type="domain" description="Malate synthase N-terminal" evidence="14">
    <location>
        <begin position="17"/>
        <end position="77"/>
    </location>
</feature>
<dbReference type="Gene3D" id="3.20.20.360">
    <property type="entry name" value="Malate synthase, domain 3"/>
    <property type="match status" value="2"/>
</dbReference>
<keyword evidence="3 10" id="KW-0963">Cytoplasm</keyword>
<proteinExistence type="inferred from homology"/>
<evidence type="ECO:0000313" key="18">
    <source>
        <dbReference type="Proteomes" id="UP000599383"/>
    </source>
</evidence>
<feature type="domain" description="Malate synthase G alpha-beta insertion" evidence="15">
    <location>
        <begin position="157"/>
        <end position="224"/>
    </location>
</feature>